<evidence type="ECO:0008006" key="4">
    <source>
        <dbReference type="Google" id="ProtNLM"/>
    </source>
</evidence>
<protein>
    <recommendedName>
        <fullName evidence="4">DUF4397 domain-containing protein</fullName>
    </recommendedName>
</protein>
<comment type="caution">
    <text evidence="2">The sequence shown here is derived from an EMBL/GenBank/DDBJ whole genome shotgun (WGS) entry which is preliminary data.</text>
</comment>
<accession>A0A4Q0M2A8</accession>
<dbReference type="Proteomes" id="UP000290848">
    <property type="component" value="Unassembled WGS sequence"/>
</dbReference>
<reference evidence="2 3" key="1">
    <citation type="submission" date="2018-12" db="EMBL/GenBank/DDBJ databases">
        <title>The Draft Genome Sequence of the Soil Bacterium Pedobacter tournemirensis R1.</title>
        <authorList>
            <person name="He J."/>
        </authorList>
    </citation>
    <scope>NUCLEOTIDE SEQUENCE [LARGE SCALE GENOMIC DNA]</scope>
    <source>
        <strain evidence="2 3">R1</strain>
    </source>
</reference>
<sequence>MRYITTLFLILAGCLLFCACQKEGTLIERPTAKALTVTYYTVGITKVLRVKVNGKLIADSLTSGNPALQPVAGEELRLEISERATGKLLRDTLIQAPGNKPLTVALLQLSPDPDAAPELLMGTPTQENEKKINWAIYIDNSSGAFPDKVDMVVVRANTDIDGMPLGTIDTLARINEQQPGKLGDLVQLDLSGDVSLGQGGMPGAYFLLLYDSSTGATIPGTELDPASFSGVFLQYFNYDPVIKNYVSILSADASVSPPYFSNMVAVQY</sequence>
<dbReference type="RefSeq" id="WP_128771474.1">
    <property type="nucleotide sequence ID" value="NZ_RXOC01000023.1"/>
</dbReference>
<organism evidence="2 3">
    <name type="scientific">Arcticibacter tournemirensis</name>
    <dbReference type="NCBI Taxonomy" id="699437"/>
    <lineage>
        <taxon>Bacteria</taxon>
        <taxon>Pseudomonadati</taxon>
        <taxon>Bacteroidota</taxon>
        <taxon>Sphingobacteriia</taxon>
        <taxon>Sphingobacteriales</taxon>
        <taxon>Sphingobacteriaceae</taxon>
        <taxon>Arcticibacter</taxon>
    </lineage>
</organism>
<gene>
    <name evidence="2" type="ORF">EKH83_21215</name>
</gene>
<dbReference type="PROSITE" id="PS51257">
    <property type="entry name" value="PROKAR_LIPOPROTEIN"/>
    <property type="match status" value="1"/>
</dbReference>
<evidence type="ECO:0000313" key="3">
    <source>
        <dbReference type="Proteomes" id="UP000290848"/>
    </source>
</evidence>
<dbReference type="EMBL" id="RXOC01000023">
    <property type="protein sequence ID" value="RXF66968.1"/>
    <property type="molecule type" value="Genomic_DNA"/>
</dbReference>
<feature type="chain" id="PRO_5020900692" description="DUF4397 domain-containing protein" evidence="1">
    <location>
        <begin position="20"/>
        <end position="268"/>
    </location>
</feature>
<keyword evidence="1" id="KW-0732">Signal</keyword>
<feature type="signal peptide" evidence="1">
    <location>
        <begin position="1"/>
        <end position="19"/>
    </location>
</feature>
<proteinExistence type="predicted"/>
<name>A0A4Q0M2A8_9SPHI</name>
<evidence type="ECO:0000256" key="1">
    <source>
        <dbReference type="SAM" id="SignalP"/>
    </source>
</evidence>
<evidence type="ECO:0000313" key="2">
    <source>
        <dbReference type="EMBL" id="RXF66968.1"/>
    </source>
</evidence>
<dbReference type="AlphaFoldDB" id="A0A4Q0M2A8"/>